<comment type="pathway">
    <text evidence="1 7">Cofactor biosynthesis; riboflavin biosynthesis; riboflavin from 2-hydroxy-3-oxobutyl phosphate and 5-amino-6-(D-ribitylamino)uracil: step 1/2.</text>
</comment>
<evidence type="ECO:0000256" key="7">
    <source>
        <dbReference type="RuleBase" id="RU003795"/>
    </source>
</evidence>
<dbReference type="InterPro" id="IPR034964">
    <property type="entry name" value="LS"/>
</dbReference>
<evidence type="ECO:0000256" key="3">
    <source>
        <dbReference type="ARBA" id="ARBA00012664"/>
    </source>
</evidence>
<evidence type="ECO:0000256" key="6">
    <source>
        <dbReference type="ARBA" id="ARBA00048785"/>
    </source>
</evidence>
<evidence type="ECO:0000313" key="10">
    <source>
        <dbReference type="Proteomes" id="UP000226031"/>
    </source>
</evidence>
<dbReference type="FunFam" id="3.40.50.960:FF:000005">
    <property type="entry name" value="6,7-dimethyl-8-ribityllumazine synthase"/>
    <property type="match status" value="1"/>
</dbReference>
<evidence type="ECO:0000256" key="1">
    <source>
        <dbReference type="ARBA" id="ARBA00004917"/>
    </source>
</evidence>
<dbReference type="EMBL" id="PDND01000161">
    <property type="protein sequence ID" value="PGH30665.1"/>
    <property type="molecule type" value="Genomic_DNA"/>
</dbReference>
<evidence type="ECO:0000256" key="4">
    <source>
        <dbReference type="ARBA" id="ARBA00022619"/>
    </source>
</evidence>
<comment type="function">
    <text evidence="7">Catalyzes the formation of 6,7-dimethyl-8-ribityllumazine by condensation of 5-amino-6-(D-ribitylamino)uracil with 3,4-dihydroxy-2-butanone 4-phosphate. This is the penultimate step in the biosynthesis of riboflavin.</text>
</comment>
<dbReference type="GO" id="GO:0009349">
    <property type="term" value="C:riboflavin synthase complex"/>
    <property type="evidence" value="ECO:0007669"/>
    <property type="project" value="UniProtKB-UniRule"/>
</dbReference>
<dbReference type="Proteomes" id="UP000226031">
    <property type="component" value="Unassembled WGS sequence"/>
</dbReference>
<protein>
    <recommendedName>
        <fullName evidence="3 7">6,7-dimethyl-8-ribityllumazine synthase</fullName>
        <shortName evidence="7">DMRL synthase</shortName>
        <ecNumber evidence="3 7">2.5.1.78</ecNumber>
    </recommendedName>
</protein>
<evidence type="ECO:0000256" key="2">
    <source>
        <dbReference type="ARBA" id="ARBA00007424"/>
    </source>
</evidence>
<gene>
    <name evidence="9" type="ORF">GX50_06574</name>
</gene>
<dbReference type="EC" id="2.5.1.78" evidence="3 7"/>
<evidence type="ECO:0000313" key="9">
    <source>
        <dbReference type="EMBL" id="PGH30665.1"/>
    </source>
</evidence>
<accession>A0A2B7ZAR2</accession>
<dbReference type="STRING" id="73230.A0A2B7ZAR2"/>
<dbReference type="HAMAP" id="MF_00178">
    <property type="entry name" value="Lumazine_synth"/>
    <property type="match status" value="1"/>
</dbReference>
<keyword evidence="10" id="KW-1185">Reference proteome</keyword>
<keyword evidence="4 7" id="KW-0686">Riboflavin biosynthesis</keyword>
<reference evidence="9 10" key="1">
    <citation type="submission" date="2017-10" db="EMBL/GenBank/DDBJ databases">
        <title>Comparative genomics in systemic dimorphic fungi from Ajellomycetaceae.</title>
        <authorList>
            <person name="Munoz J.F."/>
            <person name="Mcewen J.G."/>
            <person name="Clay O.K."/>
            <person name="Cuomo C.A."/>
        </authorList>
    </citation>
    <scope>NUCLEOTIDE SEQUENCE [LARGE SCALE GENOMIC DNA]</scope>
    <source>
        <strain evidence="9 10">UAMH4076</strain>
    </source>
</reference>
<dbReference type="Pfam" id="PF00885">
    <property type="entry name" value="DMRL_synthase"/>
    <property type="match status" value="2"/>
</dbReference>
<dbReference type="SUPFAM" id="SSF52121">
    <property type="entry name" value="Lumazine synthase"/>
    <property type="match status" value="1"/>
</dbReference>
<dbReference type="GO" id="GO:0009231">
    <property type="term" value="P:riboflavin biosynthetic process"/>
    <property type="evidence" value="ECO:0007669"/>
    <property type="project" value="UniProtKB-UniPathway"/>
</dbReference>
<dbReference type="PANTHER" id="PTHR21058:SF0">
    <property type="entry name" value="6,7-DIMETHYL-8-RIBITYLLUMAZINE SYNTHASE"/>
    <property type="match status" value="1"/>
</dbReference>
<comment type="catalytic activity">
    <reaction evidence="6 7">
        <text>(2S)-2-hydroxy-3-oxobutyl phosphate + 5-amino-6-(D-ribitylamino)uracil = 6,7-dimethyl-8-(1-D-ribityl)lumazine + phosphate + 2 H2O + H(+)</text>
        <dbReference type="Rhea" id="RHEA:26152"/>
        <dbReference type="ChEBI" id="CHEBI:15377"/>
        <dbReference type="ChEBI" id="CHEBI:15378"/>
        <dbReference type="ChEBI" id="CHEBI:15934"/>
        <dbReference type="ChEBI" id="CHEBI:43474"/>
        <dbReference type="ChEBI" id="CHEBI:58201"/>
        <dbReference type="ChEBI" id="CHEBI:58830"/>
        <dbReference type="EC" id="2.5.1.78"/>
    </reaction>
</comment>
<dbReference type="UniPathway" id="UPA00275">
    <property type="reaction ID" value="UER00404"/>
</dbReference>
<dbReference type="GO" id="GO:0000906">
    <property type="term" value="F:6,7-dimethyl-8-ribityllumazine synthase activity"/>
    <property type="evidence" value="ECO:0007669"/>
    <property type="project" value="UniProtKB-EC"/>
</dbReference>
<dbReference type="PANTHER" id="PTHR21058">
    <property type="entry name" value="6,7-DIMETHYL-8-RIBITYLLUMAZINE SYNTHASE DMRL SYNTHASE LUMAZINE SYNTHASE"/>
    <property type="match status" value="1"/>
</dbReference>
<keyword evidence="5 7" id="KW-0808">Transferase</keyword>
<dbReference type="GO" id="GO:0005758">
    <property type="term" value="C:mitochondrial intermembrane space"/>
    <property type="evidence" value="ECO:0007669"/>
    <property type="project" value="TreeGrafter"/>
</dbReference>
<feature type="region of interest" description="Disordered" evidence="8">
    <location>
        <begin position="92"/>
        <end position="126"/>
    </location>
</feature>
<comment type="caution">
    <text evidence="9">The sequence shown here is derived from an EMBL/GenBank/DDBJ whole genome shotgun (WGS) entry which is preliminary data.</text>
</comment>
<dbReference type="InterPro" id="IPR002180">
    <property type="entry name" value="LS/RS"/>
</dbReference>
<dbReference type="InterPro" id="IPR036467">
    <property type="entry name" value="LS/RS_sf"/>
</dbReference>
<dbReference type="AlphaFoldDB" id="A0A2B7ZAR2"/>
<name>A0A2B7ZAR2_9EURO</name>
<organism evidence="9 10">
    <name type="scientific">[Emmonsia] crescens</name>
    <dbReference type="NCBI Taxonomy" id="73230"/>
    <lineage>
        <taxon>Eukaryota</taxon>
        <taxon>Fungi</taxon>
        <taxon>Dikarya</taxon>
        <taxon>Ascomycota</taxon>
        <taxon>Pezizomycotina</taxon>
        <taxon>Eurotiomycetes</taxon>
        <taxon>Eurotiomycetidae</taxon>
        <taxon>Onygenales</taxon>
        <taxon>Ajellomycetaceae</taxon>
        <taxon>Emergomyces</taxon>
    </lineage>
</organism>
<dbReference type="Gene3D" id="3.40.50.960">
    <property type="entry name" value="Lumazine/riboflavin synthase"/>
    <property type="match status" value="1"/>
</dbReference>
<evidence type="ECO:0000256" key="8">
    <source>
        <dbReference type="SAM" id="MobiDB-lite"/>
    </source>
</evidence>
<feature type="compositionally biased region" description="Polar residues" evidence="8">
    <location>
        <begin position="92"/>
        <end position="112"/>
    </location>
</feature>
<dbReference type="CDD" id="cd09209">
    <property type="entry name" value="Lumazine_synthase-I"/>
    <property type="match status" value="1"/>
</dbReference>
<sequence length="224" mass="23475">MSTALKGPGTSKIYDGSNLRIAIVHARWNDSIIRALVDGAKKAMLAAGVAEGNIVTQSVPGSWELPVAVESIYSASQLQAITATSTIPGSATADLLSTTAPPPTRTSLDSPTSSPPHQPISNAKEASSSPFDAIIAIGVLIKGETMHFEYIADAVSHGLMRLQLEKSVPVIFGLLTVLTEEQGLVRAGLSDGRGSAAHNHGEDWGRAAVELGVKRRGWAEGRFL</sequence>
<dbReference type="VEuPathDB" id="FungiDB:EMCG_04880"/>
<evidence type="ECO:0000256" key="5">
    <source>
        <dbReference type="ARBA" id="ARBA00022679"/>
    </source>
</evidence>
<comment type="similarity">
    <text evidence="2 7">Belongs to the DMRL synthase family.</text>
</comment>
<proteinExistence type="inferred from homology"/>